<comment type="caution">
    <text evidence="1">The sequence shown here is derived from an EMBL/GenBank/DDBJ whole genome shotgun (WGS) entry which is preliminary data.</text>
</comment>
<evidence type="ECO:0000313" key="1">
    <source>
        <dbReference type="EMBL" id="KRZ48034.1"/>
    </source>
</evidence>
<proteinExistence type="predicted"/>
<name>A0A0V1KLP5_9BILA</name>
<protein>
    <submittedName>
        <fullName evidence="1">Uncharacterized protein</fullName>
    </submittedName>
</protein>
<organism evidence="1 3">
    <name type="scientific">Trichinella nativa</name>
    <dbReference type="NCBI Taxonomy" id="6335"/>
    <lineage>
        <taxon>Eukaryota</taxon>
        <taxon>Metazoa</taxon>
        <taxon>Ecdysozoa</taxon>
        <taxon>Nematoda</taxon>
        <taxon>Enoplea</taxon>
        <taxon>Dorylaimia</taxon>
        <taxon>Trichinellida</taxon>
        <taxon>Trichinellidae</taxon>
        <taxon>Trichinella</taxon>
    </lineage>
</organism>
<dbReference type="OrthoDB" id="5925620at2759"/>
<keyword evidence="3" id="KW-1185">Reference proteome</keyword>
<sequence length="160" mass="17453">MTSSSRDSPVSGVSNFRHMVPSCTTIRSRCDQRLLSSRVPSGATCGQVLCVLHSRICWRSLSLSRHFLIGLAASSFTDPTDTSAGLPSSPHCLQTCRDSASAFRCFRTARWTISKSNSANLSSQRATCPSGSRKFRSHLKELWTVRAMNVLRRDAIGSAG</sequence>
<dbReference type="EMBL" id="JYDW01000092">
    <property type="protein sequence ID" value="KRZ56551.1"/>
    <property type="molecule type" value="Genomic_DNA"/>
</dbReference>
<accession>A0A0V1KLP5</accession>
<dbReference type="AlphaFoldDB" id="A0A0V1KLP5"/>
<evidence type="ECO:0000313" key="2">
    <source>
        <dbReference type="EMBL" id="KRZ56551.1"/>
    </source>
</evidence>
<dbReference type="EMBL" id="JYDW01000484">
    <property type="protein sequence ID" value="KRZ48034.1"/>
    <property type="molecule type" value="Genomic_DNA"/>
</dbReference>
<dbReference type="Proteomes" id="UP000054721">
    <property type="component" value="Unassembled WGS sequence"/>
</dbReference>
<gene>
    <name evidence="1" type="ORF">T02_13822</name>
    <name evidence="2" type="ORF">T02_8371</name>
</gene>
<evidence type="ECO:0000313" key="3">
    <source>
        <dbReference type="Proteomes" id="UP000054721"/>
    </source>
</evidence>
<reference evidence="1 3" key="1">
    <citation type="submission" date="2015-05" db="EMBL/GenBank/DDBJ databases">
        <title>Evolution of Trichinella species and genotypes.</title>
        <authorList>
            <person name="Korhonen P.K."/>
            <person name="Edoardo P."/>
            <person name="Giuseppe L.R."/>
            <person name="Gasser R.B."/>
        </authorList>
    </citation>
    <scope>NUCLEOTIDE SEQUENCE [LARGE SCALE GENOMIC DNA]</scope>
    <source>
        <strain evidence="1">ISS10</strain>
    </source>
</reference>